<keyword evidence="3" id="KW-1185">Reference proteome</keyword>
<dbReference type="Proteomes" id="UP000887565">
    <property type="component" value="Unplaced"/>
</dbReference>
<keyword evidence="2" id="KW-0812">Transmembrane</keyword>
<feature type="region of interest" description="Disordered" evidence="1">
    <location>
        <begin position="1"/>
        <end position="38"/>
    </location>
</feature>
<dbReference type="AlphaFoldDB" id="A0A915IXX1"/>
<evidence type="ECO:0000313" key="4">
    <source>
        <dbReference type="WBParaSite" id="nRc.2.0.1.t18683-RA"/>
    </source>
</evidence>
<protein>
    <submittedName>
        <fullName evidence="4">Uncharacterized protein</fullName>
    </submittedName>
</protein>
<evidence type="ECO:0000256" key="2">
    <source>
        <dbReference type="SAM" id="Phobius"/>
    </source>
</evidence>
<name>A0A915IXX1_ROMCU</name>
<organism evidence="3 4">
    <name type="scientific">Romanomermis culicivorax</name>
    <name type="common">Nematode worm</name>
    <dbReference type="NCBI Taxonomy" id="13658"/>
    <lineage>
        <taxon>Eukaryota</taxon>
        <taxon>Metazoa</taxon>
        <taxon>Ecdysozoa</taxon>
        <taxon>Nematoda</taxon>
        <taxon>Enoplea</taxon>
        <taxon>Dorylaimia</taxon>
        <taxon>Mermithida</taxon>
        <taxon>Mermithoidea</taxon>
        <taxon>Mermithidae</taxon>
        <taxon>Romanomermis</taxon>
    </lineage>
</organism>
<keyword evidence="2" id="KW-1133">Transmembrane helix</keyword>
<evidence type="ECO:0000313" key="3">
    <source>
        <dbReference type="Proteomes" id="UP000887565"/>
    </source>
</evidence>
<proteinExistence type="predicted"/>
<reference evidence="4" key="1">
    <citation type="submission" date="2022-11" db="UniProtKB">
        <authorList>
            <consortium name="WormBaseParasite"/>
        </authorList>
    </citation>
    <scope>IDENTIFICATION</scope>
</reference>
<feature type="transmembrane region" description="Helical" evidence="2">
    <location>
        <begin position="47"/>
        <end position="66"/>
    </location>
</feature>
<evidence type="ECO:0000256" key="1">
    <source>
        <dbReference type="SAM" id="MobiDB-lite"/>
    </source>
</evidence>
<dbReference type="WBParaSite" id="nRc.2.0.1.t18683-RA">
    <property type="protein sequence ID" value="nRc.2.0.1.t18683-RA"/>
    <property type="gene ID" value="nRc.2.0.1.g18683"/>
</dbReference>
<sequence>MNFTSFTRATGDELQPMGDGLQARSPMKQKTENQPCLEPYHDKAESMAATLMAMVPTGVIISFLCISMRAKT</sequence>
<keyword evidence="2" id="KW-0472">Membrane</keyword>
<accession>A0A915IXX1</accession>